<proteinExistence type="predicted"/>
<dbReference type="Proteomes" id="UP000470446">
    <property type="component" value="Unassembled WGS sequence"/>
</dbReference>
<dbReference type="SMART" id="SM00421">
    <property type="entry name" value="HTH_LUXR"/>
    <property type="match status" value="1"/>
</dbReference>
<dbReference type="Gene3D" id="1.10.10.10">
    <property type="entry name" value="Winged helix-like DNA-binding domain superfamily/Winged helix DNA-binding domain"/>
    <property type="match status" value="2"/>
</dbReference>
<comment type="caution">
    <text evidence="2">The sequence shown here is derived from an EMBL/GenBank/DDBJ whole genome shotgun (WGS) entry which is preliminary data.</text>
</comment>
<accession>A0A7K3PV27</accession>
<dbReference type="GO" id="GO:0006355">
    <property type="term" value="P:regulation of DNA-templated transcription"/>
    <property type="evidence" value="ECO:0007669"/>
    <property type="project" value="InterPro"/>
</dbReference>
<feature type="domain" description="HTH luxR-type" evidence="1">
    <location>
        <begin position="259"/>
        <end position="324"/>
    </location>
</feature>
<reference evidence="2 3" key="1">
    <citation type="submission" date="2020-01" db="EMBL/GenBank/DDBJ databases">
        <title>Insect and environment-associated Actinomycetes.</title>
        <authorList>
            <person name="Currrie C."/>
            <person name="Chevrette M."/>
            <person name="Carlson C."/>
            <person name="Stubbendieck R."/>
            <person name="Wendt-Pienkowski E."/>
        </authorList>
    </citation>
    <scope>NUCLEOTIDE SEQUENCE [LARGE SCALE GENOMIC DNA]</scope>
    <source>
        <strain evidence="2 3">SID14163</strain>
    </source>
</reference>
<dbReference type="InterPro" id="IPR036388">
    <property type="entry name" value="WH-like_DNA-bd_sf"/>
</dbReference>
<dbReference type="PANTHER" id="PTHR34293:SF1">
    <property type="entry name" value="HTH-TYPE TRANSCRIPTIONAL REGULATOR TRMBL2"/>
    <property type="match status" value="1"/>
</dbReference>
<dbReference type="InterPro" id="IPR016032">
    <property type="entry name" value="Sig_transdc_resp-reg_C-effctor"/>
</dbReference>
<dbReference type="SUPFAM" id="SSF46894">
    <property type="entry name" value="C-terminal effector domain of the bipartite response regulators"/>
    <property type="match status" value="1"/>
</dbReference>
<evidence type="ECO:0000259" key="1">
    <source>
        <dbReference type="PROSITE" id="PS50043"/>
    </source>
</evidence>
<sequence>MLEMLGLDSEAETIYQLMLSRPGLGVLDLCRELELPEAEVRACLDRLAELTLLRESRDEPGRLRVLSLEVALDVMLRRQEQDVLRQQQRLTAAKLEAARVIAERAERRPRADGTPGADVLLGLDAIQERLELLARDLRGECLAVMPGGAQSRASLDASRPLDEEAMNRGVELLTLYQDSVRNDPATLDYARWMSESGGQVRTAPLLPPRFLVFDRRIAVVPLDPGNTRRGALCTREPAVVATLSALFFQAWETAVPLGNGRNGDGLSTSEKLLLKLLASGLTDDAAAKRLGVSLRTVRRQMSSLMERLNARSRFEAGLKAAQMGWI</sequence>
<dbReference type="PRINTS" id="PR00038">
    <property type="entry name" value="HTHLUXR"/>
</dbReference>
<dbReference type="InterPro" id="IPR000792">
    <property type="entry name" value="Tscrpt_reg_LuxR_C"/>
</dbReference>
<dbReference type="PANTHER" id="PTHR34293">
    <property type="entry name" value="HTH-TYPE TRANSCRIPTIONAL REGULATOR TRMBL2"/>
    <property type="match status" value="1"/>
</dbReference>
<name>A0A7K3PV27_9ACTN</name>
<gene>
    <name evidence="2" type="ORF">G3I32_34200</name>
</gene>
<dbReference type="PROSITE" id="PS50043">
    <property type="entry name" value="HTH_LUXR_2"/>
    <property type="match status" value="1"/>
</dbReference>
<evidence type="ECO:0000313" key="2">
    <source>
        <dbReference type="EMBL" id="NEB13834.1"/>
    </source>
</evidence>
<protein>
    <submittedName>
        <fullName evidence="2">Helix-turn-helix transcriptional regulator</fullName>
    </submittedName>
</protein>
<dbReference type="InterPro" id="IPR051797">
    <property type="entry name" value="TrmB-like"/>
</dbReference>
<dbReference type="GO" id="GO:0003677">
    <property type="term" value="F:DNA binding"/>
    <property type="evidence" value="ECO:0007669"/>
    <property type="project" value="InterPro"/>
</dbReference>
<dbReference type="AlphaFoldDB" id="A0A7K3PV27"/>
<organism evidence="2 3">
    <name type="scientific">Streptomyces coelicoflavus</name>
    <dbReference type="NCBI Taxonomy" id="285562"/>
    <lineage>
        <taxon>Bacteria</taxon>
        <taxon>Bacillati</taxon>
        <taxon>Actinomycetota</taxon>
        <taxon>Actinomycetes</taxon>
        <taxon>Kitasatosporales</taxon>
        <taxon>Streptomycetaceae</taxon>
        <taxon>Streptomyces</taxon>
    </lineage>
</organism>
<dbReference type="Pfam" id="PF00196">
    <property type="entry name" value="GerE"/>
    <property type="match status" value="1"/>
</dbReference>
<dbReference type="EMBL" id="JAAGMA010000916">
    <property type="protein sequence ID" value="NEB13834.1"/>
    <property type="molecule type" value="Genomic_DNA"/>
</dbReference>
<evidence type="ECO:0000313" key="3">
    <source>
        <dbReference type="Proteomes" id="UP000470446"/>
    </source>
</evidence>